<accession>A0A1J1HX92</accession>
<gene>
    <name evidence="3" type="ORF">CLUMA_CG004828</name>
</gene>
<dbReference type="Gene3D" id="3.80.10.10">
    <property type="entry name" value="Ribonuclease Inhibitor"/>
    <property type="match status" value="1"/>
</dbReference>
<keyword evidence="1" id="KW-0175">Coiled coil</keyword>
<name>A0A1J1HX92_9DIPT</name>
<protein>
    <submittedName>
        <fullName evidence="3">CLUMA_CG004828, isoform A</fullName>
    </submittedName>
</protein>
<feature type="coiled-coil region" evidence="1">
    <location>
        <begin position="237"/>
        <end position="264"/>
    </location>
</feature>
<dbReference type="Pfam" id="PF13855">
    <property type="entry name" value="LRR_8"/>
    <property type="match status" value="1"/>
</dbReference>
<dbReference type="OrthoDB" id="7779401at2759"/>
<dbReference type="AlphaFoldDB" id="A0A1J1HX92"/>
<dbReference type="Proteomes" id="UP000183832">
    <property type="component" value="Unassembled WGS sequence"/>
</dbReference>
<dbReference type="EMBL" id="CVRI01000020">
    <property type="protein sequence ID" value="CRK91142.1"/>
    <property type="molecule type" value="Genomic_DNA"/>
</dbReference>
<evidence type="ECO:0000313" key="4">
    <source>
        <dbReference type="Proteomes" id="UP000183832"/>
    </source>
</evidence>
<evidence type="ECO:0000256" key="2">
    <source>
        <dbReference type="SAM" id="SignalP"/>
    </source>
</evidence>
<keyword evidence="2" id="KW-0732">Signal</keyword>
<reference evidence="3 4" key="1">
    <citation type="submission" date="2015-04" db="EMBL/GenBank/DDBJ databases">
        <authorList>
            <person name="Syromyatnikov M.Y."/>
            <person name="Popov V.N."/>
        </authorList>
    </citation>
    <scope>NUCLEOTIDE SEQUENCE [LARGE SCALE GENOMIC DNA]</scope>
</reference>
<feature type="signal peptide" evidence="2">
    <location>
        <begin position="1"/>
        <end position="19"/>
    </location>
</feature>
<organism evidence="3 4">
    <name type="scientific">Clunio marinus</name>
    <dbReference type="NCBI Taxonomy" id="568069"/>
    <lineage>
        <taxon>Eukaryota</taxon>
        <taxon>Metazoa</taxon>
        <taxon>Ecdysozoa</taxon>
        <taxon>Arthropoda</taxon>
        <taxon>Hexapoda</taxon>
        <taxon>Insecta</taxon>
        <taxon>Pterygota</taxon>
        <taxon>Neoptera</taxon>
        <taxon>Endopterygota</taxon>
        <taxon>Diptera</taxon>
        <taxon>Nematocera</taxon>
        <taxon>Chironomoidea</taxon>
        <taxon>Chironomidae</taxon>
        <taxon>Clunio</taxon>
    </lineage>
</organism>
<feature type="chain" id="PRO_5013131288" evidence="2">
    <location>
        <begin position="20"/>
        <end position="269"/>
    </location>
</feature>
<keyword evidence="4" id="KW-1185">Reference proteome</keyword>
<evidence type="ECO:0000313" key="3">
    <source>
        <dbReference type="EMBL" id="CRK91142.1"/>
    </source>
</evidence>
<proteinExistence type="predicted"/>
<dbReference type="InterPro" id="IPR001611">
    <property type="entry name" value="Leu-rich_rpt"/>
</dbReference>
<sequence length="269" mass="30047">MKSFRLILAVTALCSPALSLQFNCFFLKLNSSLVWEEIYSGNCAVHHTTGNPIALVVVDAIHLPGFDNNDVESIFIQDFSQNLQQFPSNIDHFFPNLFDIVLVDSGLPTITAEDLKPFPALTRLVLNGNRILHVDGNLLQHTPNIRVVEFSNNQIETVGLGLFEGLRGFTEPGSLVSFFRNTCIDEFAGGPEQIAVLIQNLERDCLPPITTTTTTEAAVDECPLSCRTSIDSSFNEIEYLRQKVSTSESRIEQLEMQMQEILEKVQLKK</sequence>
<evidence type="ECO:0000256" key="1">
    <source>
        <dbReference type="SAM" id="Coils"/>
    </source>
</evidence>
<dbReference type="InterPro" id="IPR032675">
    <property type="entry name" value="LRR_dom_sf"/>
</dbReference>
<dbReference type="SUPFAM" id="SSF52058">
    <property type="entry name" value="L domain-like"/>
    <property type="match status" value="1"/>
</dbReference>